<dbReference type="FunFam" id="3.90.70.10:FF:000006">
    <property type="entry name" value="Cathepsin S"/>
    <property type="match status" value="1"/>
</dbReference>
<feature type="domain" description="Cathepsin propeptide inhibitor" evidence="8">
    <location>
        <begin position="32"/>
        <end position="92"/>
    </location>
</feature>
<dbReference type="SMART" id="SM00645">
    <property type="entry name" value="Pept_C1"/>
    <property type="match status" value="1"/>
</dbReference>
<evidence type="ECO:0000313" key="9">
    <source>
        <dbReference type="EMBL" id="CAH1112853.1"/>
    </source>
</evidence>
<dbReference type="PRINTS" id="PR00705">
    <property type="entry name" value="PAPAIN"/>
</dbReference>
<accession>A0A9P0GKW1</accession>
<sequence>MVFFFQKKKMKVLTVFATALLAVSALPAQEEWTLFKATHGKSYENFDEEKVRFQIFQDNVQEIKAHNALYEAGLKTYTMAVNQFADLTAQEFVTMLRLKNGPIRREHLTRHVQNPSLPVPDSIDWREKKAVLGAKDQGDCASCWAFSTIGTIEGQNAIKNNQRVPLSVQQLVDCDNEENEGCGGGRMTAPFKYVIKHGVNSEAEYPYVATDNKCRAKNSTVVTVKEGVAVDPTESALKEAVGTVGPISVTMDASLLRSYHEGIFESEDCIADPYTLNHAVVAVGYGTINGRKYWILKNSWGVNWGEDGFFKLARDADNQCGIALQAAYPILA</sequence>
<keyword evidence="5" id="KW-1015">Disulfide bond</keyword>
<feature type="domain" description="Peptidase C1A papain C-terminal" evidence="7">
    <location>
        <begin position="119"/>
        <end position="330"/>
    </location>
</feature>
<gene>
    <name evidence="9" type="ORF">PSYICH_LOCUS13751</name>
</gene>
<dbReference type="Pfam" id="PF08246">
    <property type="entry name" value="Inhibitor_I29"/>
    <property type="match status" value="1"/>
</dbReference>
<protein>
    <submittedName>
        <fullName evidence="9">Uncharacterized protein</fullName>
    </submittedName>
</protein>
<evidence type="ECO:0000259" key="7">
    <source>
        <dbReference type="SMART" id="SM00645"/>
    </source>
</evidence>
<dbReference type="PROSITE" id="PS00640">
    <property type="entry name" value="THIOL_PROTEASE_ASN"/>
    <property type="match status" value="1"/>
</dbReference>
<evidence type="ECO:0000259" key="8">
    <source>
        <dbReference type="SMART" id="SM00848"/>
    </source>
</evidence>
<dbReference type="InterPro" id="IPR013201">
    <property type="entry name" value="Prot_inhib_I29"/>
</dbReference>
<evidence type="ECO:0000256" key="3">
    <source>
        <dbReference type="ARBA" id="ARBA00022801"/>
    </source>
</evidence>
<dbReference type="CDD" id="cd02248">
    <property type="entry name" value="Peptidase_C1A"/>
    <property type="match status" value="1"/>
</dbReference>
<keyword evidence="3" id="KW-0378">Hydrolase</keyword>
<organism evidence="9 10">
    <name type="scientific">Psylliodes chrysocephalus</name>
    <dbReference type="NCBI Taxonomy" id="3402493"/>
    <lineage>
        <taxon>Eukaryota</taxon>
        <taxon>Metazoa</taxon>
        <taxon>Ecdysozoa</taxon>
        <taxon>Arthropoda</taxon>
        <taxon>Hexapoda</taxon>
        <taxon>Insecta</taxon>
        <taxon>Pterygota</taxon>
        <taxon>Neoptera</taxon>
        <taxon>Endopterygota</taxon>
        <taxon>Coleoptera</taxon>
        <taxon>Polyphaga</taxon>
        <taxon>Cucujiformia</taxon>
        <taxon>Chrysomeloidea</taxon>
        <taxon>Chrysomelidae</taxon>
        <taxon>Galerucinae</taxon>
        <taxon>Alticini</taxon>
        <taxon>Psylliodes</taxon>
    </lineage>
</organism>
<feature type="signal peptide" evidence="6">
    <location>
        <begin position="1"/>
        <end position="25"/>
    </location>
</feature>
<keyword evidence="10" id="KW-1185">Reference proteome</keyword>
<keyword evidence="4" id="KW-0788">Thiol protease</keyword>
<dbReference type="InterPro" id="IPR013128">
    <property type="entry name" value="Peptidase_C1A"/>
</dbReference>
<dbReference type="Gene3D" id="3.90.70.10">
    <property type="entry name" value="Cysteine proteinases"/>
    <property type="match status" value="1"/>
</dbReference>
<keyword evidence="2" id="KW-0645">Protease</keyword>
<dbReference type="OrthoDB" id="10253408at2759"/>
<dbReference type="InterPro" id="IPR000668">
    <property type="entry name" value="Peptidase_C1A_C"/>
</dbReference>
<dbReference type="PROSITE" id="PS00639">
    <property type="entry name" value="THIOL_PROTEASE_HIS"/>
    <property type="match status" value="1"/>
</dbReference>
<dbReference type="GO" id="GO:0008234">
    <property type="term" value="F:cysteine-type peptidase activity"/>
    <property type="evidence" value="ECO:0007669"/>
    <property type="project" value="UniProtKB-KW"/>
</dbReference>
<evidence type="ECO:0000313" key="10">
    <source>
        <dbReference type="Proteomes" id="UP001153636"/>
    </source>
</evidence>
<proteinExistence type="inferred from homology"/>
<dbReference type="EMBL" id="OV651819">
    <property type="protein sequence ID" value="CAH1112853.1"/>
    <property type="molecule type" value="Genomic_DNA"/>
</dbReference>
<comment type="similarity">
    <text evidence="1">Belongs to the peptidase C1 family.</text>
</comment>
<dbReference type="GO" id="GO:0006508">
    <property type="term" value="P:proteolysis"/>
    <property type="evidence" value="ECO:0007669"/>
    <property type="project" value="UniProtKB-KW"/>
</dbReference>
<dbReference type="InterPro" id="IPR025661">
    <property type="entry name" value="Pept_asp_AS"/>
</dbReference>
<reference evidence="9" key="1">
    <citation type="submission" date="2022-01" db="EMBL/GenBank/DDBJ databases">
        <authorList>
            <person name="King R."/>
        </authorList>
    </citation>
    <scope>NUCLEOTIDE SEQUENCE</scope>
</reference>
<evidence type="ECO:0000256" key="5">
    <source>
        <dbReference type="ARBA" id="ARBA00023157"/>
    </source>
</evidence>
<evidence type="ECO:0000256" key="6">
    <source>
        <dbReference type="SAM" id="SignalP"/>
    </source>
</evidence>
<evidence type="ECO:0000256" key="4">
    <source>
        <dbReference type="ARBA" id="ARBA00022807"/>
    </source>
</evidence>
<name>A0A9P0GKW1_9CUCU</name>
<dbReference type="Proteomes" id="UP001153636">
    <property type="component" value="Chromosome 7"/>
</dbReference>
<dbReference type="Pfam" id="PF00112">
    <property type="entry name" value="Peptidase_C1"/>
    <property type="match status" value="1"/>
</dbReference>
<dbReference type="AlphaFoldDB" id="A0A9P0GKW1"/>
<dbReference type="PANTHER" id="PTHR12411">
    <property type="entry name" value="CYSTEINE PROTEASE FAMILY C1-RELATED"/>
    <property type="match status" value="1"/>
</dbReference>
<dbReference type="InterPro" id="IPR039417">
    <property type="entry name" value="Peptidase_C1A_papain-like"/>
</dbReference>
<dbReference type="InterPro" id="IPR025660">
    <property type="entry name" value="Pept_his_AS"/>
</dbReference>
<evidence type="ECO:0000256" key="2">
    <source>
        <dbReference type="ARBA" id="ARBA00022670"/>
    </source>
</evidence>
<dbReference type="InterPro" id="IPR038765">
    <property type="entry name" value="Papain-like_cys_pep_sf"/>
</dbReference>
<dbReference type="SMART" id="SM00848">
    <property type="entry name" value="Inhibitor_I29"/>
    <property type="match status" value="1"/>
</dbReference>
<feature type="chain" id="PRO_5040348414" evidence="6">
    <location>
        <begin position="26"/>
        <end position="332"/>
    </location>
</feature>
<evidence type="ECO:0000256" key="1">
    <source>
        <dbReference type="ARBA" id="ARBA00008455"/>
    </source>
</evidence>
<dbReference type="SUPFAM" id="SSF54001">
    <property type="entry name" value="Cysteine proteinases"/>
    <property type="match status" value="1"/>
</dbReference>
<keyword evidence="6" id="KW-0732">Signal</keyword>